<organism evidence="1 2">
    <name type="scientific">Methylobacterium ajmalii</name>
    <dbReference type="NCBI Taxonomy" id="2738439"/>
    <lineage>
        <taxon>Bacteria</taxon>
        <taxon>Pseudomonadati</taxon>
        <taxon>Pseudomonadota</taxon>
        <taxon>Alphaproteobacteria</taxon>
        <taxon>Hyphomicrobiales</taxon>
        <taxon>Methylobacteriaceae</taxon>
        <taxon>Methylobacterium</taxon>
    </lineage>
</organism>
<dbReference type="RefSeq" id="WP_346013686.1">
    <property type="nucleotide sequence ID" value="NZ_JAQYXP010000006.1"/>
</dbReference>
<dbReference type="SUPFAM" id="SSF69279">
    <property type="entry name" value="Phage tail proteins"/>
    <property type="match status" value="1"/>
</dbReference>
<gene>
    <name evidence="1" type="ORF">PUR29_34505</name>
</gene>
<dbReference type="EMBL" id="JAQYXP010000006">
    <property type="protein sequence ID" value="MEN3238553.1"/>
    <property type="molecule type" value="Genomic_DNA"/>
</dbReference>
<sequence>MPTGYTPIFQIFKDKENITGRFQDRTTSIRVDSTSGNGDQNTCAITLDDRDWRIARPKVGDYLEIHLGYEEVGLAYMGTFEIDEVVFEGWPKQISIHGNSQGNNSLLKTQQIKAFDGKTVGEILKEIGGKAGLDVDVDAELGGIKIPYRNMVTSPSHLINQLEMLMGGVATINNGKLSFTKQDGGTSASGINIPIVVLTADHLAKFRVKHSNKTDYGKTRASYRDPETGIRKWVEAATGVAALPDAAQSAIETMFTIGREFASKEEAERASKSQMAALDRGLGEGECDLVYGDPWIMGQQRLLIAGTRDGVDGSYVVDTAIHVYQKQGGLKSHLTFQPPMDGGEAYQRMFREATENNDLSGFLIPEPGEVTGGVIQRLPDGRIRGGA</sequence>
<protein>
    <submittedName>
        <fullName evidence="1">Uncharacterized protein</fullName>
    </submittedName>
</protein>
<reference evidence="1 2" key="1">
    <citation type="journal article" date="2023" name="PLoS ONE">
        <title>Complete genome assembly of Hawai'i environmental nontuberculous mycobacteria reveals unexpected co-isolation with methylobacteria.</title>
        <authorList>
            <person name="Hendrix J."/>
            <person name="Epperson L.E."/>
            <person name="Tong E.I."/>
            <person name="Chan Y.L."/>
            <person name="Hasan N.A."/>
            <person name="Dawrs S.N."/>
            <person name="Norton G.J."/>
            <person name="Virdi R."/>
            <person name="Crooks J.L."/>
            <person name="Chan E.D."/>
            <person name="Honda J.R."/>
            <person name="Strong M."/>
        </authorList>
    </citation>
    <scope>NUCLEOTIDE SEQUENCE [LARGE SCALE GENOMIC DNA]</scope>
    <source>
        <strain evidence="1 2">NJH_HI04-1</strain>
    </source>
</reference>
<accession>A0ABV0A4M0</accession>
<keyword evidence="2" id="KW-1185">Reference proteome</keyword>
<comment type="caution">
    <text evidence="1">The sequence shown here is derived from an EMBL/GenBank/DDBJ whole genome shotgun (WGS) entry which is preliminary data.</text>
</comment>
<evidence type="ECO:0000313" key="2">
    <source>
        <dbReference type="Proteomes" id="UP001407347"/>
    </source>
</evidence>
<proteinExistence type="predicted"/>
<dbReference type="Proteomes" id="UP001407347">
    <property type="component" value="Unassembled WGS sequence"/>
</dbReference>
<evidence type="ECO:0000313" key="1">
    <source>
        <dbReference type="EMBL" id="MEN3238553.1"/>
    </source>
</evidence>
<name>A0ABV0A4M0_9HYPH</name>